<keyword evidence="2" id="KW-0597">Phosphoprotein</keyword>
<evidence type="ECO:0000313" key="5">
    <source>
        <dbReference type="Proteomes" id="UP000188532"/>
    </source>
</evidence>
<evidence type="ECO:0000259" key="3">
    <source>
        <dbReference type="PROSITE" id="PS50075"/>
    </source>
</evidence>
<dbReference type="AlphaFoldDB" id="A0A1V3WE20"/>
<reference evidence="4 5" key="1">
    <citation type="submission" date="2017-02" db="EMBL/GenBank/DDBJ databases">
        <title>Complete genome sequences of Mycobacterium kansasii strains isolated from rhesus macaques.</title>
        <authorList>
            <person name="Panda A."/>
            <person name="Nagaraj S."/>
            <person name="Zhao X."/>
            <person name="Tettelin H."/>
            <person name="Detolla L.J."/>
        </authorList>
    </citation>
    <scope>NUCLEOTIDE SEQUENCE [LARGE SCALE GENOMIC DNA]</scope>
    <source>
        <strain evidence="4 5">11-3469</strain>
    </source>
</reference>
<dbReference type="Proteomes" id="UP000188532">
    <property type="component" value="Unassembled WGS sequence"/>
</dbReference>
<dbReference type="GO" id="GO:0031177">
    <property type="term" value="F:phosphopantetheine binding"/>
    <property type="evidence" value="ECO:0007669"/>
    <property type="project" value="InterPro"/>
</dbReference>
<dbReference type="PROSITE" id="PS50075">
    <property type="entry name" value="CARRIER"/>
    <property type="match status" value="1"/>
</dbReference>
<dbReference type="InterPro" id="IPR020806">
    <property type="entry name" value="PKS_PP-bd"/>
</dbReference>
<comment type="caution">
    <text evidence="4">The sequence shown here is derived from an EMBL/GenBank/DDBJ whole genome shotgun (WGS) entry which is preliminary data.</text>
</comment>
<keyword evidence="1" id="KW-0596">Phosphopantetheine</keyword>
<dbReference type="InterPro" id="IPR036736">
    <property type="entry name" value="ACP-like_sf"/>
</dbReference>
<feature type="domain" description="Carrier" evidence="3">
    <location>
        <begin position="12"/>
        <end position="91"/>
    </location>
</feature>
<gene>
    <name evidence="4" type="ORF">BZL29_7747</name>
</gene>
<dbReference type="SUPFAM" id="SSF47336">
    <property type="entry name" value="ACP-like"/>
    <property type="match status" value="1"/>
</dbReference>
<evidence type="ECO:0000256" key="2">
    <source>
        <dbReference type="ARBA" id="ARBA00022553"/>
    </source>
</evidence>
<accession>A0A1V3WE20</accession>
<organism evidence="4 5">
    <name type="scientific">Mycobacterium kansasii</name>
    <dbReference type="NCBI Taxonomy" id="1768"/>
    <lineage>
        <taxon>Bacteria</taxon>
        <taxon>Bacillati</taxon>
        <taxon>Actinomycetota</taxon>
        <taxon>Actinomycetes</taxon>
        <taxon>Mycobacteriales</taxon>
        <taxon>Mycobacteriaceae</taxon>
        <taxon>Mycobacterium</taxon>
    </lineage>
</organism>
<proteinExistence type="predicted"/>
<name>A0A1V3WE20_MYCKA</name>
<evidence type="ECO:0000313" key="4">
    <source>
        <dbReference type="EMBL" id="OOK65209.1"/>
    </source>
</evidence>
<dbReference type="Pfam" id="PF00550">
    <property type="entry name" value="PP-binding"/>
    <property type="match status" value="1"/>
</dbReference>
<sequence>MMSDGGADSRRALIECDVTDLVRRVMGDAAQRDVEPDVEFRSLGLDSQSIVALIATAEQHFGIQFGLDTPPEAFTSIARLSDAVLTLRTSS</sequence>
<dbReference type="SMART" id="SM00823">
    <property type="entry name" value="PKS_PP"/>
    <property type="match status" value="1"/>
</dbReference>
<evidence type="ECO:0000256" key="1">
    <source>
        <dbReference type="ARBA" id="ARBA00022450"/>
    </source>
</evidence>
<dbReference type="EMBL" id="MVBN01000011">
    <property type="protein sequence ID" value="OOK65209.1"/>
    <property type="molecule type" value="Genomic_DNA"/>
</dbReference>
<dbReference type="Gene3D" id="1.10.1200.10">
    <property type="entry name" value="ACP-like"/>
    <property type="match status" value="1"/>
</dbReference>
<dbReference type="InterPro" id="IPR009081">
    <property type="entry name" value="PP-bd_ACP"/>
</dbReference>
<protein>
    <submittedName>
        <fullName evidence="4">Phosphopantetheine attachment site family protein</fullName>
    </submittedName>
</protein>